<reference evidence="2 3" key="1">
    <citation type="submission" date="2024-01" db="EMBL/GenBank/DDBJ databases">
        <authorList>
            <person name="Waweru B."/>
        </authorList>
    </citation>
    <scope>NUCLEOTIDE SEQUENCE [LARGE SCALE GENOMIC DNA]</scope>
</reference>
<dbReference type="AlphaFoldDB" id="A0AAV1RG93"/>
<gene>
    <name evidence="2" type="ORF">DCAF_LOCUS9379</name>
</gene>
<feature type="region of interest" description="Disordered" evidence="1">
    <location>
        <begin position="40"/>
        <end position="63"/>
    </location>
</feature>
<evidence type="ECO:0000313" key="2">
    <source>
        <dbReference type="EMBL" id="CAK7333225.1"/>
    </source>
</evidence>
<feature type="compositionally biased region" description="Basic and acidic residues" evidence="1">
    <location>
        <begin position="1"/>
        <end position="16"/>
    </location>
</feature>
<sequence>QFQKELIKNRSQDRKWSSPRSSIGILPIRIPNFPILASERREKIRPATPSSTTKTLDDRMIRK</sequence>
<feature type="region of interest" description="Disordered" evidence="1">
    <location>
        <begin position="1"/>
        <end position="21"/>
    </location>
</feature>
<feature type="non-terminal residue" evidence="2">
    <location>
        <position position="1"/>
    </location>
</feature>
<keyword evidence="3" id="KW-1185">Reference proteome</keyword>
<name>A0AAV1RG93_9ROSI</name>
<protein>
    <submittedName>
        <fullName evidence="2">Uncharacterized protein</fullName>
    </submittedName>
</protein>
<dbReference type="EMBL" id="CAWUPB010000913">
    <property type="protein sequence ID" value="CAK7333225.1"/>
    <property type="molecule type" value="Genomic_DNA"/>
</dbReference>
<comment type="caution">
    <text evidence="2">The sequence shown here is derived from an EMBL/GenBank/DDBJ whole genome shotgun (WGS) entry which is preliminary data.</text>
</comment>
<dbReference type="Proteomes" id="UP001314170">
    <property type="component" value="Unassembled WGS sequence"/>
</dbReference>
<evidence type="ECO:0000256" key="1">
    <source>
        <dbReference type="SAM" id="MobiDB-lite"/>
    </source>
</evidence>
<accession>A0AAV1RG93</accession>
<evidence type="ECO:0000313" key="3">
    <source>
        <dbReference type="Proteomes" id="UP001314170"/>
    </source>
</evidence>
<organism evidence="2 3">
    <name type="scientific">Dovyalis caffra</name>
    <dbReference type="NCBI Taxonomy" id="77055"/>
    <lineage>
        <taxon>Eukaryota</taxon>
        <taxon>Viridiplantae</taxon>
        <taxon>Streptophyta</taxon>
        <taxon>Embryophyta</taxon>
        <taxon>Tracheophyta</taxon>
        <taxon>Spermatophyta</taxon>
        <taxon>Magnoliopsida</taxon>
        <taxon>eudicotyledons</taxon>
        <taxon>Gunneridae</taxon>
        <taxon>Pentapetalae</taxon>
        <taxon>rosids</taxon>
        <taxon>fabids</taxon>
        <taxon>Malpighiales</taxon>
        <taxon>Salicaceae</taxon>
        <taxon>Flacourtieae</taxon>
        <taxon>Dovyalis</taxon>
    </lineage>
</organism>
<proteinExistence type="predicted"/>